<dbReference type="Pfam" id="PF03033">
    <property type="entry name" value="Glyco_transf_28"/>
    <property type="match status" value="1"/>
</dbReference>
<gene>
    <name evidence="6" type="ORF">A3D91_04745</name>
</gene>
<feature type="transmembrane region" description="Helical" evidence="3">
    <location>
        <begin position="106"/>
        <end position="125"/>
    </location>
</feature>
<evidence type="ECO:0000313" key="6">
    <source>
        <dbReference type="EMBL" id="OGC54037.1"/>
    </source>
</evidence>
<evidence type="ECO:0000313" key="7">
    <source>
        <dbReference type="Proteomes" id="UP000178127"/>
    </source>
</evidence>
<dbReference type="SUPFAM" id="SSF53756">
    <property type="entry name" value="UDP-Glycosyltransferase/glycogen phosphorylase"/>
    <property type="match status" value="1"/>
</dbReference>
<feature type="domain" description="Glycosyl transferase family 28 C-terminal" evidence="5">
    <location>
        <begin position="195"/>
        <end position="351"/>
    </location>
</feature>
<evidence type="ECO:0000256" key="3">
    <source>
        <dbReference type="SAM" id="Phobius"/>
    </source>
</evidence>
<dbReference type="Gene3D" id="3.40.50.2000">
    <property type="entry name" value="Glycogen Phosphorylase B"/>
    <property type="match status" value="2"/>
</dbReference>
<dbReference type="AlphaFoldDB" id="A0A1F4VA14"/>
<dbReference type="GO" id="GO:0005975">
    <property type="term" value="P:carbohydrate metabolic process"/>
    <property type="evidence" value="ECO:0007669"/>
    <property type="project" value="InterPro"/>
</dbReference>
<comment type="caution">
    <text evidence="6">The sequence shown here is derived from an EMBL/GenBank/DDBJ whole genome shotgun (WGS) entry which is preliminary data.</text>
</comment>
<name>A0A1F4VA14_UNCKA</name>
<evidence type="ECO:0000256" key="1">
    <source>
        <dbReference type="ARBA" id="ARBA00022676"/>
    </source>
</evidence>
<organism evidence="6 7">
    <name type="scientific">candidate division WWE3 bacterium RIFCSPHIGHO2_02_FULL_38_14</name>
    <dbReference type="NCBI Taxonomy" id="1802620"/>
    <lineage>
        <taxon>Bacteria</taxon>
        <taxon>Katanobacteria</taxon>
    </lineage>
</organism>
<keyword evidence="3" id="KW-0812">Transmembrane</keyword>
<sequence>MFLKNLKSKSKKVVITGGHHTSAIPVIREILRRDPKVEIYWFGHKYSMKGDINTTLEFRQINGMGIKFFSLQAGKFYKTYNVFRLAKIPLGFLRAFILLLQIKPNMILSFGGYLAVPVIIAGYILKIPSITHEQTMVAGYANKLISKITKKIMLSWSESEKFYPKEKSVLTGIPLRKEIFKSSSSKFEVNSGLPTIYVTAGKTGSHKINLLIKDSLPEILGIVNIIHQCGDHSYFKDYDTLKIIAENLKDQPGKYIPVKFVLDDEIGEVFNLCSMVISRAGAHTISEIIALEKPALLIPIPWVSHNEQLVNAKVVSKAGLAEIIEEKNLSIEIFIQKVEHMLKNIHDYKIKDNSINVIKDAEIKITDLVFKYL</sequence>
<dbReference type="GO" id="GO:0016758">
    <property type="term" value="F:hexosyltransferase activity"/>
    <property type="evidence" value="ECO:0007669"/>
    <property type="project" value="InterPro"/>
</dbReference>
<accession>A0A1F4VA14</accession>
<keyword evidence="3" id="KW-0472">Membrane</keyword>
<dbReference type="InterPro" id="IPR007235">
    <property type="entry name" value="Glyco_trans_28_C"/>
</dbReference>
<evidence type="ECO:0000259" key="5">
    <source>
        <dbReference type="Pfam" id="PF04101"/>
    </source>
</evidence>
<dbReference type="GO" id="GO:1901137">
    <property type="term" value="P:carbohydrate derivative biosynthetic process"/>
    <property type="evidence" value="ECO:0007669"/>
    <property type="project" value="UniProtKB-ARBA"/>
</dbReference>
<protein>
    <recommendedName>
        <fullName evidence="8">UDP-N-acetylglucosamine--N-acetylmuramyl-(pentapeptide) pyrophosphoryl-undecaprenol N-acetylglucosamine transferase</fullName>
    </recommendedName>
</protein>
<dbReference type="STRING" id="1802620.A3D91_04745"/>
<dbReference type="PANTHER" id="PTHR21015:SF22">
    <property type="entry name" value="GLYCOSYLTRANSFERASE"/>
    <property type="match status" value="1"/>
</dbReference>
<proteinExistence type="predicted"/>
<feature type="domain" description="Glycosyltransferase family 28 N-terminal" evidence="4">
    <location>
        <begin position="16"/>
        <end position="153"/>
    </location>
</feature>
<dbReference type="PANTHER" id="PTHR21015">
    <property type="entry name" value="UDP-N-ACETYLGLUCOSAMINE--N-ACETYLMURAMYL-(PENTAPEPTIDE) PYROPHOSPHORYL-UNDECAPRENOL N-ACETYLGLUCOSAMINE TRANSFERASE 1"/>
    <property type="match status" value="1"/>
</dbReference>
<dbReference type="Proteomes" id="UP000178127">
    <property type="component" value="Unassembled WGS sequence"/>
</dbReference>
<keyword evidence="2" id="KW-0808">Transferase</keyword>
<dbReference type="InterPro" id="IPR004276">
    <property type="entry name" value="GlycoTrans_28_N"/>
</dbReference>
<keyword evidence="3" id="KW-1133">Transmembrane helix</keyword>
<dbReference type="Pfam" id="PF04101">
    <property type="entry name" value="Glyco_tran_28_C"/>
    <property type="match status" value="1"/>
</dbReference>
<reference evidence="6 7" key="1">
    <citation type="journal article" date="2016" name="Nat. Commun.">
        <title>Thousands of microbial genomes shed light on interconnected biogeochemical processes in an aquifer system.</title>
        <authorList>
            <person name="Anantharaman K."/>
            <person name="Brown C.T."/>
            <person name="Hug L.A."/>
            <person name="Sharon I."/>
            <person name="Castelle C.J."/>
            <person name="Probst A.J."/>
            <person name="Thomas B.C."/>
            <person name="Singh A."/>
            <person name="Wilkins M.J."/>
            <person name="Karaoz U."/>
            <person name="Brodie E.L."/>
            <person name="Williams K.H."/>
            <person name="Hubbard S.S."/>
            <person name="Banfield J.F."/>
        </authorList>
    </citation>
    <scope>NUCLEOTIDE SEQUENCE [LARGE SCALE GENOMIC DNA]</scope>
</reference>
<dbReference type="EMBL" id="MEVD01000006">
    <property type="protein sequence ID" value="OGC54037.1"/>
    <property type="molecule type" value="Genomic_DNA"/>
</dbReference>
<dbReference type="CDD" id="cd03785">
    <property type="entry name" value="GT28_MurG"/>
    <property type="match status" value="1"/>
</dbReference>
<evidence type="ECO:0000259" key="4">
    <source>
        <dbReference type="Pfam" id="PF03033"/>
    </source>
</evidence>
<keyword evidence="1" id="KW-0328">Glycosyltransferase</keyword>
<evidence type="ECO:0008006" key="8">
    <source>
        <dbReference type="Google" id="ProtNLM"/>
    </source>
</evidence>
<feature type="transmembrane region" description="Helical" evidence="3">
    <location>
        <begin position="82"/>
        <end position="100"/>
    </location>
</feature>
<evidence type="ECO:0000256" key="2">
    <source>
        <dbReference type="ARBA" id="ARBA00022679"/>
    </source>
</evidence>